<name>A0AAV1U7B3_9STRA</name>
<accession>A0AAV1U7B3</accession>
<keyword evidence="1" id="KW-1133">Transmembrane helix</keyword>
<gene>
    <name evidence="2" type="ORF">PM001_LOCUS14907</name>
</gene>
<dbReference type="AlphaFoldDB" id="A0AAV1U7B3"/>
<sequence length="68" mass="7615">MQRIEQIKSRFSHSQLDGGQTLAAIVDLLCRFFGKAKAKDKMVELLCAVAGIAITMHSVRLFYARFSP</sequence>
<feature type="transmembrane region" description="Helical" evidence="1">
    <location>
        <begin position="45"/>
        <end position="63"/>
    </location>
</feature>
<evidence type="ECO:0000313" key="2">
    <source>
        <dbReference type="EMBL" id="CAK7929757.1"/>
    </source>
</evidence>
<protein>
    <submittedName>
        <fullName evidence="2">Uncharacterized protein</fullName>
    </submittedName>
</protein>
<organism evidence="2 3">
    <name type="scientific">Peronospora matthiolae</name>
    <dbReference type="NCBI Taxonomy" id="2874970"/>
    <lineage>
        <taxon>Eukaryota</taxon>
        <taxon>Sar</taxon>
        <taxon>Stramenopiles</taxon>
        <taxon>Oomycota</taxon>
        <taxon>Peronosporomycetes</taxon>
        <taxon>Peronosporales</taxon>
        <taxon>Peronosporaceae</taxon>
        <taxon>Peronospora</taxon>
    </lineage>
</organism>
<dbReference type="Proteomes" id="UP001162060">
    <property type="component" value="Unassembled WGS sequence"/>
</dbReference>
<evidence type="ECO:0000256" key="1">
    <source>
        <dbReference type="SAM" id="Phobius"/>
    </source>
</evidence>
<reference evidence="2" key="1">
    <citation type="submission" date="2024-01" db="EMBL/GenBank/DDBJ databases">
        <authorList>
            <person name="Webb A."/>
        </authorList>
    </citation>
    <scope>NUCLEOTIDE SEQUENCE</scope>
    <source>
        <strain evidence="2">Pm1</strain>
    </source>
</reference>
<dbReference type="EMBL" id="CAKLBY020000153">
    <property type="protein sequence ID" value="CAK7929757.1"/>
    <property type="molecule type" value="Genomic_DNA"/>
</dbReference>
<keyword evidence="1" id="KW-0472">Membrane</keyword>
<proteinExistence type="predicted"/>
<comment type="caution">
    <text evidence="2">The sequence shown here is derived from an EMBL/GenBank/DDBJ whole genome shotgun (WGS) entry which is preliminary data.</text>
</comment>
<keyword evidence="1" id="KW-0812">Transmembrane</keyword>
<evidence type="ECO:0000313" key="3">
    <source>
        <dbReference type="Proteomes" id="UP001162060"/>
    </source>
</evidence>